<reference evidence="1" key="1">
    <citation type="journal article" date="2020" name="mSystems">
        <title>Genome- and Community-Level Interaction Insights into Carbon Utilization and Element Cycling Functions of Hydrothermarchaeota in Hydrothermal Sediment.</title>
        <authorList>
            <person name="Zhou Z."/>
            <person name="Liu Y."/>
            <person name="Xu W."/>
            <person name="Pan J."/>
            <person name="Luo Z.H."/>
            <person name="Li M."/>
        </authorList>
    </citation>
    <scope>NUCLEOTIDE SEQUENCE [LARGE SCALE GENOMIC DNA]</scope>
    <source>
        <strain evidence="1">SpSt-688</strain>
    </source>
</reference>
<comment type="caution">
    <text evidence="1">The sequence shown here is derived from an EMBL/GenBank/DDBJ whole genome shotgun (WGS) entry which is preliminary data.</text>
</comment>
<name>A0A7J3MYA2_9CREN</name>
<dbReference type="AlphaFoldDB" id="A0A7J3MYA2"/>
<sequence>MVRREAVLEKLLNVLPGFRGYRKKEHLREDDRLVREYLVRILSEAIRDLEEAIANLVEYDFKAAEIYDTVLRDLRTIADKIRWAEHGYAPHFNIVKIQEEDLSKIREIDGALVDDVENIRNYIAQLKKDTIYRNPVRDRAPELMKLLDDLRVQLIEREKLVRGWM</sequence>
<protein>
    <submittedName>
        <fullName evidence="1">Uncharacterized protein</fullName>
    </submittedName>
</protein>
<dbReference type="EMBL" id="DTDH01000115">
    <property type="protein sequence ID" value="HGT98545.1"/>
    <property type="molecule type" value="Genomic_DNA"/>
</dbReference>
<organism evidence="1">
    <name type="scientific">Ignisphaera aggregans</name>
    <dbReference type="NCBI Taxonomy" id="334771"/>
    <lineage>
        <taxon>Archaea</taxon>
        <taxon>Thermoproteota</taxon>
        <taxon>Thermoprotei</taxon>
        <taxon>Desulfurococcales</taxon>
        <taxon>Desulfurococcaceae</taxon>
        <taxon>Ignisphaera</taxon>
    </lineage>
</organism>
<accession>A0A7J3MYA2</accession>
<proteinExistence type="predicted"/>
<evidence type="ECO:0000313" key="1">
    <source>
        <dbReference type="EMBL" id="HGT98545.1"/>
    </source>
</evidence>
<gene>
    <name evidence="1" type="ORF">ENU64_03860</name>
</gene>